<dbReference type="AlphaFoldDB" id="A0A0E9WR01"/>
<dbReference type="EMBL" id="GBXM01015743">
    <property type="protein sequence ID" value="JAH92834.1"/>
    <property type="molecule type" value="Transcribed_RNA"/>
</dbReference>
<reference evidence="1" key="1">
    <citation type="submission" date="2014-11" db="EMBL/GenBank/DDBJ databases">
        <authorList>
            <person name="Amaro Gonzalez C."/>
        </authorList>
    </citation>
    <scope>NUCLEOTIDE SEQUENCE</scope>
</reference>
<evidence type="ECO:0000313" key="1">
    <source>
        <dbReference type="EMBL" id="JAH92834.1"/>
    </source>
</evidence>
<organism evidence="1">
    <name type="scientific">Anguilla anguilla</name>
    <name type="common">European freshwater eel</name>
    <name type="synonym">Muraena anguilla</name>
    <dbReference type="NCBI Taxonomy" id="7936"/>
    <lineage>
        <taxon>Eukaryota</taxon>
        <taxon>Metazoa</taxon>
        <taxon>Chordata</taxon>
        <taxon>Craniata</taxon>
        <taxon>Vertebrata</taxon>
        <taxon>Euteleostomi</taxon>
        <taxon>Actinopterygii</taxon>
        <taxon>Neopterygii</taxon>
        <taxon>Teleostei</taxon>
        <taxon>Anguilliformes</taxon>
        <taxon>Anguillidae</taxon>
        <taxon>Anguilla</taxon>
    </lineage>
</organism>
<accession>A0A0E9WR01</accession>
<name>A0A0E9WR01_ANGAN</name>
<reference evidence="1" key="2">
    <citation type="journal article" date="2015" name="Fish Shellfish Immunol.">
        <title>Early steps in the European eel (Anguilla anguilla)-Vibrio vulnificus interaction in the gills: Role of the RtxA13 toxin.</title>
        <authorList>
            <person name="Callol A."/>
            <person name="Pajuelo D."/>
            <person name="Ebbesson L."/>
            <person name="Teles M."/>
            <person name="MacKenzie S."/>
            <person name="Amaro C."/>
        </authorList>
    </citation>
    <scope>NUCLEOTIDE SEQUENCE</scope>
</reference>
<proteinExistence type="predicted"/>
<protein>
    <submittedName>
        <fullName evidence="1">Uncharacterized protein</fullName>
    </submittedName>
</protein>
<sequence length="73" mass="8336">MIFCPGHVHILECTIHSVKSDVHLLGFFTLSYCCSGMLSYMQYTHTQRELVVHFGPCWHSVLISLLPPGRFVN</sequence>